<dbReference type="GO" id="GO:0005886">
    <property type="term" value="C:plasma membrane"/>
    <property type="evidence" value="ECO:0007669"/>
    <property type="project" value="UniProtKB-SubCell"/>
</dbReference>
<evidence type="ECO:0000313" key="14">
    <source>
        <dbReference type="Proteomes" id="UP000198615"/>
    </source>
</evidence>
<keyword evidence="14" id="KW-1185">Reference proteome</keyword>
<dbReference type="Gene3D" id="2.60.370.10">
    <property type="entry name" value="Ctag/Cox11"/>
    <property type="match status" value="1"/>
</dbReference>
<dbReference type="EMBL" id="FNBW01000006">
    <property type="protein sequence ID" value="SDF76898.1"/>
    <property type="molecule type" value="Genomic_DNA"/>
</dbReference>
<dbReference type="PANTHER" id="PTHR21320:SF3">
    <property type="entry name" value="CYTOCHROME C OXIDASE ASSEMBLY PROTEIN COX11, MITOCHONDRIAL-RELATED"/>
    <property type="match status" value="1"/>
</dbReference>
<dbReference type="AlphaFoldDB" id="A0A8G2BIB3"/>
<organism evidence="13 14">
    <name type="scientific">Thalassobaculum litoreum DSM 18839</name>
    <dbReference type="NCBI Taxonomy" id="1123362"/>
    <lineage>
        <taxon>Bacteria</taxon>
        <taxon>Pseudomonadati</taxon>
        <taxon>Pseudomonadota</taxon>
        <taxon>Alphaproteobacteria</taxon>
        <taxon>Rhodospirillales</taxon>
        <taxon>Thalassobaculaceae</taxon>
        <taxon>Thalassobaculum</taxon>
    </lineage>
</organism>
<dbReference type="NCBIfam" id="NF003465">
    <property type="entry name" value="PRK05089.1"/>
    <property type="match status" value="1"/>
</dbReference>
<evidence type="ECO:0000256" key="11">
    <source>
        <dbReference type="SAM" id="MobiDB-lite"/>
    </source>
</evidence>
<feature type="topological domain" description="Periplasmic" evidence="10">
    <location>
        <begin position="47"/>
        <end position="209"/>
    </location>
</feature>
<evidence type="ECO:0000256" key="1">
    <source>
        <dbReference type="ARBA" id="ARBA00004007"/>
    </source>
</evidence>
<dbReference type="PANTHER" id="PTHR21320">
    <property type="entry name" value="CYTOCHROME C OXIDASE ASSEMBLY PROTEIN COX11-RELATED"/>
    <property type="match status" value="1"/>
</dbReference>
<dbReference type="GO" id="GO:0005507">
    <property type="term" value="F:copper ion binding"/>
    <property type="evidence" value="ECO:0007669"/>
    <property type="project" value="InterPro"/>
</dbReference>
<evidence type="ECO:0000256" key="5">
    <source>
        <dbReference type="ARBA" id="ARBA00022692"/>
    </source>
</evidence>
<dbReference type="Proteomes" id="UP000198615">
    <property type="component" value="Unassembled WGS sequence"/>
</dbReference>
<evidence type="ECO:0000256" key="9">
    <source>
        <dbReference type="ARBA" id="ARBA00023136"/>
    </source>
</evidence>
<evidence type="ECO:0000256" key="6">
    <source>
        <dbReference type="ARBA" id="ARBA00022968"/>
    </source>
</evidence>
<evidence type="ECO:0000256" key="8">
    <source>
        <dbReference type="ARBA" id="ARBA00023008"/>
    </source>
</evidence>
<dbReference type="Pfam" id="PF04442">
    <property type="entry name" value="CtaG_Cox11"/>
    <property type="match status" value="1"/>
</dbReference>
<feature type="transmembrane region" description="Helical" evidence="12">
    <location>
        <begin position="28"/>
        <end position="53"/>
    </location>
</feature>
<keyword evidence="9 10" id="KW-0472">Membrane</keyword>
<dbReference type="OrthoDB" id="9804841at2"/>
<evidence type="ECO:0000256" key="10">
    <source>
        <dbReference type="HAMAP-Rule" id="MF_00155"/>
    </source>
</evidence>
<protein>
    <recommendedName>
        <fullName evidence="4 10">Cytochrome c oxidase assembly protein CtaG</fullName>
    </recommendedName>
</protein>
<proteinExistence type="inferred from homology"/>
<feature type="compositionally biased region" description="Low complexity" evidence="11">
    <location>
        <begin position="1"/>
        <end position="15"/>
    </location>
</feature>
<dbReference type="PIRSF" id="PIRSF005413">
    <property type="entry name" value="COX11"/>
    <property type="match status" value="1"/>
</dbReference>
<dbReference type="FunFam" id="2.60.370.10:FF:000001">
    <property type="entry name" value="COX11 cytochrome c oxidase assembly homolog"/>
    <property type="match status" value="1"/>
</dbReference>
<feature type="topological domain" description="Cytoplasmic" evidence="10">
    <location>
        <begin position="1"/>
        <end position="23"/>
    </location>
</feature>
<evidence type="ECO:0000313" key="13">
    <source>
        <dbReference type="EMBL" id="SDF76898.1"/>
    </source>
</evidence>
<dbReference type="RefSeq" id="WP_028796268.1">
    <property type="nucleotide sequence ID" value="NZ_FNBW01000006.1"/>
</dbReference>
<feature type="region of interest" description="Disordered" evidence="11">
    <location>
        <begin position="1"/>
        <end position="21"/>
    </location>
</feature>
<comment type="similarity">
    <text evidence="3 10">Belongs to the COX11/CtaG family.</text>
</comment>
<evidence type="ECO:0000256" key="2">
    <source>
        <dbReference type="ARBA" id="ARBA00004382"/>
    </source>
</evidence>
<dbReference type="HAMAP" id="MF_00155">
    <property type="entry name" value="CtaG"/>
    <property type="match status" value="1"/>
</dbReference>
<keyword evidence="8 10" id="KW-0186">Copper</keyword>
<evidence type="ECO:0000256" key="4">
    <source>
        <dbReference type="ARBA" id="ARBA00015384"/>
    </source>
</evidence>
<dbReference type="InterPro" id="IPR007533">
    <property type="entry name" value="Cyt_c_oxidase_assmbl_CtaG"/>
</dbReference>
<accession>A0A8G2BIB3</accession>
<comment type="subcellular location">
    <subcellularLocation>
        <location evidence="2 10">Cell inner membrane</location>
        <topology evidence="2 10">Single-pass type II membrane protein</topology>
        <orientation evidence="2 10">Periplasmic side</orientation>
    </subcellularLocation>
</comment>
<dbReference type="SUPFAM" id="SSF110111">
    <property type="entry name" value="Ctag/Cox11"/>
    <property type="match status" value="1"/>
</dbReference>
<keyword evidence="6 10" id="KW-0735">Signal-anchor</keyword>
<comment type="caution">
    <text evidence="13">The sequence shown here is derived from an EMBL/GenBank/DDBJ whole genome shotgun (WGS) entry which is preliminary data.</text>
</comment>
<reference evidence="13 14" key="1">
    <citation type="submission" date="2016-10" db="EMBL/GenBank/DDBJ databases">
        <authorList>
            <person name="Varghese N."/>
            <person name="Submissions S."/>
        </authorList>
    </citation>
    <scope>NUCLEOTIDE SEQUENCE [LARGE SCALE GENOMIC DNA]</scope>
    <source>
        <strain evidence="13 14">DSM 18839</strain>
    </source>
</reference>
<evidence type="ECO:0000256" key="12">
    <source>
        <dbReference type="SAM" id="Phobius"/>
    </source>
</evidence>
<sequence>MTGPTETSQTSPTSEGRADRARRSNLRVAAVLGGIVVGMVGVSFAAVPLYTLFCQVTGFGGTTRQAEAAPGASAEHRKFTVRFDSNVGEGLQWEFVPAVNTTKVEVGVEKLAFYRATNTGDTPVVGTAAFNVTPHKAGPYFMKIDCFCFTEQVLKPGQTMDMPVQFFLDPELMKDPKMDGVTTVTLSYTFYPAEDQSKAQQLALAPSVE</sequence>
<name>A0A8G2BIB3_9PROT</name>
<keyword evidence="10" id="KW-1003">Cell membrane</keyword>
<keyword evidence="10" id="KW-0997">Cell inner membrane</keyword>
<keyword evidence="5 10" id="KW-0812">Transmembrane</keyword>
<evidence type="ECO:0000256" key="3">
    <source>
        <dbReference type="ARBA" id="ARBA00009620"/>
    </source>
</evidence>
<dbReference type="InterPro" id="IPR023471">
    <property type="entry name" value="CtaG/Cox11_dom_sf"/>
</dbReference>
<dbReference type="GO" id="GO:0008535">
    <property type="term" value="P:respiratory chain complex IV assembly"/>
    <property type="evidence" value="ECO:0007669"/>
    <property type="project" value="UniProtKB-UniRule"/>
</dbReference>
<comment type="function">
    <text evidence="1 10">Exerts its effect at some terminal stage of cytochrome c oxidase synthesis, probably by being involved in the insertion of the copper B into subunit I.</text>
</comment>
<keyword evidence="7 10" id="KW-1133">Transmembrane helix</keyword>
<gene>
    <name evidence="10" type="primary">ctaG</name>
    <name evidence="13" type="ORF">SAMN05660686_02281</name>
</gene>
<evidence type="ECO:0000256" key="7">
    <source>
        <dbReference type="ARBA" id="ARBA00022989"/>
    </source>
</evidence>